<protein>
    <recommendedName>
        <fullName evidence="2">SseB protein N-terminal domain-containing protein</fullName>
    </recommendedName>
</protein>
<evidence type="ECO:0000259" key="2">
    <source>
        <dbReference type="Pfam" id="PF07179"/>
    </source>
</evidence>
<feature type="compositionally biased region" description="Low complexity" evidence="1">
    <location>
        <begin position="31"/>
        <end position="41"/>
    </location>
</feature>
<evidence type="ECO:0000256" key="1">
    <source>
        <dbReference type="SAM" id="MobiDB-lite"/>
    </source>
</evidence>
<dbReference type="KEGG" id="slk:SLUN_16965"/>
<sequence>MARVTNNGGDISGPERRSKLADLADLTDSTAAPAAAAAKPAEATRTSSAEEQLAAARREFAVLLGEFRRTAVLVPFDAYGSLWTADQNGVRWICAFSNEEALARFAQAQGDSHREWTYRTILGARLLDVMVPMLPMPAGVALDAGSDEGMLFPPVEGIVPDSAAVDLGGTE</sequence>
<dbReference type="GeneID" id="55656955"/>
<dbReference type="OrthoDB" id="4566001at2"/>
<dbReference type="RefSeq" id="WP_108149291.1">
    <property type="nucleotide sequence ID" value="NZ_CP026304.1"/>
</dbReference>
<reference evidence="3 4" key="1">
    <citation type="submission" date="2018-01" db="EMBL/GenBank/DDBJ databases">
        <title>Complete genome sequence of Streptomyces lunaelactis MM109T, a Ferroverdin A producer isolated from cave moonmilk deposits.</title>
        <authorList>
            <person name="Naome A."/>
            <person name="Martinet L."/>
            <person name="Maciejewska M."/>
            <person name="Anderssen S."/>
            <person name="Adam D."/>
            <person name="Tenconi E."/>
            <person name="Deflandre B."/>
            <person name="Arguelles-Arias A."/>
            <person name="Calusinska M."/>
            <person name="Copieters W."/>
            <person name="Karim L."/>
            <person name="Hanikenne M."/>
            <person name="Baurain D."/>
            <person name="van Wezel G."/>
            <person name="Smargiasso N."/>
            <person name="de Pauw E."/>
            <person name="Delfosse P."/>
            <person name="Rigali S."/>
        </authorList>
    </citation>
    <scope>NUCLEOTIDE SEQUENCE [LARGE SCALE GENOMIC DNA]</scope>
    <source>
        <strain evidence="3 4">MM109</strain>
    </source>
</reference>
<feature type="region of interest" description="Disordered" evidence="1">
    <location>
        <begin position="1"/>
        <end position="24"/>
    </location>
</feature>
<proteinExistence type="predicted"/>
<feature type="domain" description="SseB protein N-terminal" evidence="2">
    <location>
        <begin position="51"/>
        <end position="154"/>
    </location>
</feature>
<keyword evidence="4" id="KW-1185">Reference proteome</keyword>
<evidence type="ECO:0000313" key="4">
    <source>
        <dbReference type="Proteomes" id="UP000244201"/>
    </source>
</evidence>
<name>A0A2R4T3F6_9ACTN</name>
<feature type="region of interest" description="Disordered" evidence="1">
    <location>
        <begin position="31"/>
        <end position="50"/>
    </location>
</feature>
<dbReference type="InterPro" id="IPR009839">
    <property type="entry name" value="SseB_N"/>
</dbReference>
<dbReference type="EMBL" id="CP026304">
    <property type="protein sequence ID" value="AVZ73614.1"/>
    <property type="molecule type" value="Genomic_DNA"/>
</dbReference>
<dbReference type="Pfam" id="PF07179">
    <property type="entry name" value="SseB"/>
    <property type="match status" value="1"/>
</dbReference>
<evidence type="ECO:0000313" key="3">
    <source>
        <dbReference type="EMBL" id="AVZ73614.1"/>
    </source>
</evidence>
<organism evidence="3 4">
    <name type="scientific">Streptomyces lunaelactis</name>
    <dbReference type="NCBI Taxonomy" id="1535768"/>
    <lineage>
        <taxon>Bacteria</taxon>
        <taxon>Bacillati</taxon>
        <taxon>Actinomycetota</taxon>
        <taxon>Actinomycetes</taxon>
        <taxon>Kitasatosporales</taxon>
        <taxon>Streptomycetaceae</taxon>
        <taxon>Streptomyces</taxon>
    </lineage>
</organism>
<gene>
    <name evidence="3" type="ORF">SLUN_16965</name>
</gene>
<accession>A0A2R4T3F6</accession>
<feature type="compositionally biased region" description="Basic and acidic residues" evidence="1">
    <location>
        <begin position="13"/>
        <end position="22"/>
    </location>
</feature>
<dbReference type="AlphaFoldDB" id="A0A2R4T3F6"/>
<dbReference type="Proteomes" id="UP000244201">
    <property type="component" value="Chromosome"/>
</dbReference>